<sequence>MASLSGLGLVTLPTAAGGGGELAASGYCTLPRGLANHVLRAHSQPPPAFYSTTTAPPAGPSGVPATMGSGAIGASDAFVMMAPPPRRSALPASLLSEATRLQQQQQQQLLLRQQMQMHQAAGSSLQRLYPDHGNQQHQQPAAIGSLDQVSSEGKSKNVLLACISVLID</sequence>
<dbReference type="Proteomes" id="UP000784294">
    <property type="component" value="Unassembled WGS sequence"/>
</dbReference>
<gene>
    <name evidence="2" type="ORF">PXEA_LOCUS18764</name>
</gene>
<accession>A0A448X163</accession>
<dbReference type="EMBL" id="CAAALY010073050">
    <property type="protein sequence ID" value="VEL25324.1"/>
    <property type="molecule type" value="Genomic_DNA"/>
</dbReference>
<dbReference type="AlphaFoldDB" id="A0A448X163"/>
<proteinExistence type="predicted"/>
<feature type="region of interest" description="Disordered" evidence="1">
    <location>
        <begin position="128"/>
        <end position="148"/>
    </location>
</feature>
<keyword evidence="3" id="KW-1185">Reference proteome</keyword>
<organism evidence="2 3">
    <name type="scientific">Protopolystoma xenopodis</name>
    <dbReference type="NCBI Taxonomy" id="117903"/>
    <lineage>
        <taxon>Eukaryota</taxon>
        <taxon>Metazoa</taxon>
        <taxon>Spiralia</taxon>
        <taxon>Lophotrochozoa</taxon>
        <taxon>Platyhelminthes</taxon>
        <taxon>Monogenea</taxon>
        <taxon>Polyopisthocotylea</taxon>
        <taxon>Polystomatidea</taxon>
        <taxon>Polystomatidae</taxon>
        <taxon>Protopolystoma</taxon>
    </lineage>
</organism>
<evidence type="ECO:0000256" key="1">
    <source>
        <dbReference type="SAM" id="MobiDB-lite"/>
    </source>
</evidence>
<evidence type="ECO:0000313" key="2">
    <source>
        <dbReference type="EMBL" id="VEL25324.1"/>
    </source>
</evidence>
<reference evidence="2" key="1">
    <citation type="submission" date="2018-11" db="EMBL/GenBank/DDBJ databases">
        <authorList>
            <consortium name="Pathogen Informatics"/>
        </authorList>
    </citation>
    <scope>NUCLEOTIDE SEQUENCE</scope>
</reference>
<name>A0A448X163_9PLAT</name>
<comment type="caution">
    <text evidence="2">The sequence shown here is derived from an EMBL/GenBank/DDBJ whole genome shotgun (WGS) entry which is preliminary data.</text>
</comment>
<protein>
    <submittedName>
        <fullName evidence="2">Uncharacterized protein</fullName>
    </submittedName>
</protein>
<evidence type="ECO:0000313" key="3">
    <source>
        <dbReference type="Proteomes" id="UP000784294"/>
    </source>
</evidence>